<dbReference type="OrthoDB" id="331600at2759"/>
<dbReference type="AlphaFoldDB" id="A0A7J6WIH9"/>
<accession>A0A7J6WIH9</accession>
<feature type="compositionally biased region" description="Basic and acidic residues" evidence="1">
    <location>
        <begin position="221"/>
        <end position="235"/>
    </location>
</feature>
<organism evidence="3 4">
    <name type="scientific">Thalictrum thalictroides</name>
    <name type="common">Rue-anemone</name>
    <name type="synonym">Anemone thalictroides</name>
    <dbReference type="NCBI Taxonomy" id="46969"/>
    <lineage>
        <taxon>Eukaryota</taxon>
        <taxon>Viridiplantae</taxon>
        <taxon>Streptophyta</taxon>
        <taxon>Embryophyta</taxon>
        <taxon>Tracheophyta</taxon>
        <taxon>Spermatophyta</taxon>
        <taxon>Magnoliopsida</taxon>
        <taxon>Ranunculales</taxon>
        <taxon>Ranunculaceae</taxon>
        <taxon>Thalictroideae</taxon>
        <taxon>Thalictrum</taxon>
    </lineage>
</organism>
<protein>
    <submittedName>
        <fullName evidence="3">Symplekin</fullName>
    </submittedName>
</protein>
<reference evidence="3 4" key="1">
    <citation type="submission" date="2020-06" db="EMBL/GenBank/DDBJ databases">
        <title>Transcriptomic and genomic resources for Thalictrum thalictroides and T. hernandezii: Facilitating candidate gene discovery in an emerging model plant lineage.</title>
        <authorList>
            <person name="Arias T."/>
            <person name="Riano-Pachon D.M."/>
            <person name="Di Stilio V.S."/>
        </authorList>
    </citation>
    <scope>NUCLEOTIDE SEQUENCE [LARGE SCALE GENOMIC DNA]</scope>
    <source>
        <strain evidence="4">cv. WT478/WT964</strain>
        <tissue evidence="3">Leaves</tissue>
    </source>
</reference>
<gene>
    <name evidence="3" type="ORF">FRX31_014004</name>
</gene>
<dbReference type="PANTHER" id="PTHR47184">
    <property type="entry name" value="PHOSPHATIDYLINOSITOL 3-AND 4-KINASE FAMILY PROTEIN-RELATED"/>
    <property type="match status" value="1"/>
</dbReference>
<keyword evidence="4" id="KW-1185">Reference proteome</keyword>
<dbReference type="Proteomes" id="UP000554482">
    <property type="component" value="Unassembled WGS sequence"/>
</dbReference>
<dbReference type="Pfam" id="PF12295">
    <property type="entry name" value="Symplekin_C"/>
    <property type="match status" value="1"/>
</dbReference>
<feature type="region of interest" description="Disordered" evidence="1">
    <location>
        <begin position="215"/>
        <end position="238"/>
    </location>
</feature>
<dbReference type="PANTHER" id="PTHR47184:SF3">
    <property type="entry name" value="PHOSPHATIDYLINOSITOL 3-AND 4-KINASE FAMILY PROTEIN-RELATED"/>
    <property type="match status" value="1"/>
</dbReference>
<dbReference type="InterPro" id="IPR022075">
    <property type="entry name" value="Symplekin_C"/>
</dbReference>
<feature type="region of interest" description="Disordered" evidence="1">
    <location>
        <begin position="644"/>
        <end position="668"/>
    </location>
</feature>
<comment type="caution">
    <text evidence="3">The sequence shown here is derived from an EMBL/GenBank/DDBJ whole genome shotgun (WGS) entry which is preliminary data.</text>
</comment>
<evidence type="ECO:0000256" key="1">
    <source>
        <dbReference type="SAM" id="MobiDB-lite"/>
    </source>
</evidence>
<evidence type="ECO:0000313" key="3">
    <source>
        <dbReference type="EMBL" id="KAF5196410.1"/>
    </source>
</evidence>
<evidence type="ECO:0000313" key="4">
    <source>
        <dbReference type="Proteomes" id="UP000554482"/>
    </source>
</evidence>
<evidence type="ECO:0000259" key="2">
    <source>
        <dbReference type="Pfam" id="PF12295"/>
    </source>
</evidence>
<feature type="domain" description="Symplekin C-terminal" evidence="2">
    <location>
        <begin position="783"/>
        <end position="960"/>
    </location>
</feature>
<name>A0A7J6WIH9_THATH</name>
<proteinExistence type="predicted"/>
<dbReference type="EMBL" id="JABWDY010016032">
    <property type="protein sequence ID" value="KAF5196410.1"/>
    <property type="molecule type" value="Genomic_DNA"/>
</dbReference>
<sequence>MNAGDAADQVIRKVDKMLKNSERVSRDCRSGKEDHLLNQVSVSGDLTRKRPMFQDSEGRTSIDDLPAKRPCYGPAGMSSVPVQLRSDSGRDDVTVNGTSPKVPFLDGDLTPAEQMIAMIGALLAEGERGAESLEILISNIHPDLMADIVIANMKHLPKSFPPLTSNIGNKPVPSQALSSSTPSPFTTSVASTASLQASAFIPQVAMKITSEFTSISNPPADLKRDPRRDPRRLDPRLVSSPVGVQSIPIKEDISDVQNGFVSSMNLNNPDSLPAVTKMDDAPGPLTSKTDMELLESSLHTLTNQLIPIESMETLDDENNQVLEDDTTLDVAPSPLHSVDQDQVTSTTDINVPENLDGYVLEADQYSPVASSASASEEISHDLPSIPLYVEMTEEQKHNVSKLAVERIFESVKQIQATGYGQTRMALLARLVAQTDADADIISMLQKHTILDYQEEKGHELALYVLYYLHTIVVSASDDQSSFAATIYEKFLLAVAKSLWDKLPSSDKSFSRFLGEVPLLPESAFKLLEDLCYSDGSENHERDVRDVDRVTQGLGAVWSLILGRPLDRKACLNIALRFAVHPQDDLRTKSIRLVANKLYPLGYLSENIEQFATDMLLSVVDEQNPDGDPSQVGSLPQRMEGNFGVQETSVSGSQNSEPGASENDSARGNQQVLQSVTTVSMSQAQQQMSLFFALCTKKPSLLQLVFDIYGRAPKIIKQAVHRHIPILLKNLGSSYSELLRIISDPPQGSENLLLLVLKILTEETAPSAQLISTVKSLYETKLKDAAILIPMLSLLSKDEVLPIFSRLVDLPLEKFQAALARILQGSAHTGPALTPAEVLVAIHDINPEKDRIALKKVTDACSACFEQRTVFTQHVLAKALNQLVDQTPLPLLFMRTVIQAIDAFPSLVDFVMEILSKLVNRQIWKMPKLWVGFLKCASQTQPHSFRVLLQLPPPQLENALTRHANLRGPLASYANQPSIKSSLPRSILVILGLANESLTQRAAILSSYYSASQTRLIPAEPKCCSAMHGKDNSTRIEKVWEWDGCCPEQ</sequence>